<dbReference type="Pfam" id="PF13556">
    <property type="entry name" value="HTH_30"/>
    <property type="match status" value="1"/>
</dbReference>
<dbReference type="RefSeq" id="WP_045546837.1">
    <property type="nucleotide sequence ID" value="NZ_JZDQ02000005.1"/>
</dbReference>
<dbReference type="InterPro" id="IPR025751">
    <property type="entry name" value="RsbRD_N_dom"/>
</dbReference>
<evidence type="ECO:0008006" key="7">
    <source>
        <dbReference type="Google" id="ProtNLM"/>
    </source>
</evidence>
<evidence type="ECO:0000313" key="6">
    <source>
        <dbReference type="Proteomes" id="UP000033772"/>
    </source>
</evidence>
<accession>A0A1J4NAT2</accession>
<feature type="domain" description="PucR C-terminal helix-turn-helix" evidence="2">
    <location>
        <begin position="347"/>
        <end position="400"/>
    </location>
</feature>
<comment type="caution">
    <text evidence="5">The sequence shown here is derived from an EMBL/GenBank/DDBJ whole genome shotgun (WGS) entry which is preliminary data.</text>
</comment>
<dbReference type="PANTHER" id="PTHR33744:SF1">
    <property type="entry name" value="DNA-BINDING TRANSCRIPTIONAL ACTIVATOR ADER"/>
    <property type="match status" value="1"/>
</dbReference>
<feature type="domain" description="CdaR GGDEF-like" evidence="4">
    <location>
        <begin position="180"/>
        <end position="297"/>
    </location>
</feature>
<dbReference type="InterPro" id="IPR025736">
    <property type="entry name" value="PucR_C-HTH_dom"/>
</dbReference>
<organism evidence="5 6">
    <name type="scientific">Nocardioides luteus</name>
    <dbReference type="NCBI Taxonomy" id="1844"/>
    <lineage>
        <taxon>Bacteria</taxon>
        <taxon>Bacillati</taxon>
        <taxon>Actinomycetota</taxon>
        <taxon>Actinomycetes</taxon>
        <taxon>Propionibacteriales</taxon>
        <taxon>Nocardioidaceae</taxon>
        <taxon>Nocardioides</taxon>
    </lineage>
</organism>
<dbReference type="InterPro" id="IPR042070">
    <property type="entry name" value="PucR_C-HTH_sf"/>
</dbReference>
<evidence type="ECO:0000259" key="4">
    <source>
        <dbReference type="Pfam" id="PF17853"/>
    </source>
</evidence>
<dbReference type="InterPro" id="IPR051448">
    <property type="entry name" value="CdaR-like_regulators"/>
</dbReference>
<comment type="similarity">
    <text evidence="1">Belongs to the CdaR family.</text>
</comment>
<dbReference type="AlphaFoldDB" id="A0A1J4NAT2"/>
<dbReference type="Pfam" id="PF14361">
    <property type="entry name" value="RsbRD_N"/>
    <property type="match status" value="1"/>
</dbReference>
<evidence type="ECO:0000256" key="1">
    <source>
        <dbReference type="ARBA" id="ARBA00006754"/>
    </source>
</evidence>
<evidence type="ECO:0000313" key="5">
    <source>
        <dbReference type="EMBL" id="OIJ28055.1"/>
    </source>
</evidence>
<proteinExistence type="inferred from homology"/>
<gene>
    <name evidence="5" type="ORF">UG56_005015</name>
</gene>
<reference evidence="5" key="1">
    <citation type="submission" date="2016-10" db="EMBL/GenBank/DDBJ databases">
        <title>Draft Genome Sequence of Nocardioides luteus Strain BAFB, an Alkane-Degrading Bacterium Isolated from JP-7 Polluted Soil.</title>
        <authorList>
            <person name="Brown L."/>
            <person name="Ruiz O.N."/>
            <person name="Gunasekera T."/>
        </authorList>
    </citation>
    <scope>NUCLEOTIDE SEQUENCE [LARGE SCALE GENOMIC DNA]</scope>
    <source>
        <strain evidence="5">BAFB</strain>
    </source>
</reference>
<dbReference type="Pfam" id="PF17853">
    <property type="entry name" value="GGDEF_2"/>
    <property type="match status" value="1"/>
</dbReference>
<keyword evidence="6" id="KW-1185">Reference proteome</keyword>
<protein>
    <recommendedName>
        <fullName evidence="7">PucR C-terminal helix-turn-helix domain-containing protein</fullName>
    </recommendedName>
</protein>
<dbReference type="EMBL" id="JZDQ02000005">
    <property type="protein sequence ID" value="OIJ28055.1"/>
    <property type="molecule type" value="Genomic_DNA"/>
</dbReference>
<sequence>MTIDTFPAELAAWLPAFVADELRPEMIDGWVTRTSSAIRGELPELALEPDFVVLLDDAVREHWLAFLAAFVQPAFHAYLPGAGSRLAREVAGRQLPLELLLKMYRAAQQESWHYVTGVVNALPAGQIDHAALLIFFWGRASAWIDAAITDSTEIFHAETSRHSKGVAAQRYEVVKALLAGESTDARRTSAALGGYPMSVQHTALILETADAYAIDELDKIVLDVARRLGGSNPLMVHPGGRQLWAWVGTRDQPDLDALDELSPSLESISAVLYAGAPAPGQEGLVSSHDDARRTRRIAASGGASALVTRYDRVELLALLGCSPEVDRFVDRVLGPLGSPDEPTARTRETVLAFLSHGGNVEDAAEELCVHRNTVRYRLGRAEELLDRPVAKAGDELRLAIQHREFFHTPESQD</sequence>
<evidence type="ECO:0000259" key="2">
    <source>
        <dbReference type="Pfam" id="PF13556"/>
    </source>
</evidence>
<dbReference type="STRING" id="1844.UG56_005015"/>
<dbReference type="PANTHER" id="PTHR33744">
    <property type="entry name" value="CARBOHYDRATE DIACID REGULATOR"/>
    <property type="match status" value="1"/>
</dbReference>
<dbReference type="OrthoDB" id="3663486at2"/>
<feature type="domain" description="RsbT co-antagonist protein RsbRD N-terminal" evidence="3">
    <location>
        <begin position="28"/>
        <end position="165"/>
    </location>
</feature>
<evidence type="ECO:0000259" key="3">
    <source>
        <dbReference type="Pfam" id="PF14361"/>
    </source>
</evidence>
<dbReference type="Gene3D" id="1.10.10.2840">
    <property type="entry name" value="PucR C-terminal helix-turn-helix domain"/>
    <property type="match status" value="1"/>
</dbReference>
<dbReference type="Proteomes" id="UP000033772">
    <property type="component" value="Unassembled WGS sequence"/>
</dbReference>
<dbReference type="InterPro" id="IPR041522">
    <property type="entry name" value="CdaR_GGDEF"/>
</dbReference>
<name>A0A1J4NAT2_9ACTN</name>